<dbReference type="Pfam" id="PF03054">
    <property type="entry name" value="tRNA_Me_trans"/>
    <property type="match status" value="1"/>
</dbReference>
<dbReference type="Proteomes" id="UP000789706">
    <property type="component" value="Unassembled WGS sequence"/>
</dbReference>
<evidence type="ECO:0000313" key="2">
    <source>
        <dbReference type="Proteomes" id="UP000789706"/>
    </source>
</evidence>
<reference evidence="1" key="1">
    <citation type="submission" date="2021-06" db="EMBL/GenBank/DDBJ databases">
        <authorList>
            <person name="Kallberg Y."/>
            <person name="Tangrot J."/>
            <person name="Rosling A."/>
        </authorList>
    </citation>
    <scope>NUCLEOTIDE SEQUENCE</scope>
    <source>
        <strain evidence="1">AZ414A</strain>
    </source>
</reference>
<dbReference type="EMBL" id="CAJVPK010001644">
    <property type="protein sequence ID" value="CAG8593944.1"/>
    <property type="molecule type" value="Genomic_DNA"/>
</dbReference>
<name>A0A9N9G991_9GLOM</name>
<proteinExistence type="predicted"/>
<organism evidence="1 2">
    <name type="scientific">Diversispora eburnea</name>
    <dbReference type="NCBI Taxonomy" id="1213867"/>
    <lineage>
        <taxon>Eukaryota</taxon>
        <taxon>Fungi</taxon>
        <taxon>Fungi incertae sedis</taxon>
        <taxon>Mucoromycota</taxon>
        <taxon>Glomeromycotina</taxon>
        <taxon>Glomeromycetes</taxon>
        <taxon>Diversisporales</taxon>
        <taxon>Diversisporaceae</taxon>
        <taxon>Diversispora</taxon>
    </lineage>
</organism>
<comment type="caution">
    <text evidence="1">The sequence shown here is derived from an EMBL/GenBank/DDBJ whole genome shotgun (WGS) entry which is preliminary data.</text>
</comment>
<gene>
    <name evidence="1" type="ORF">DEBURN_LOCUS9195</name>
</gene>
<protein>
    <submittedName>
        <fullName evidence="1">10610_t:CDS:1</fullName>
    </submittedName>
</protein>
<dbReference type="SUPFAM" id="SSF52402">
    <property type="entry name" value="Adenine nucleotide alpha hydrolases-like"/>
    <property type="match status" value="1"/>
</dbReference>
<dbReference type="Gene3D" id="3.40.50.620">
    <property type="entry name" value="HUPs"/>
    <property type="match status" value="1"/>
</dbReference>
<dbReference type="OrthoDB" id="3685at2759"/>
<dbReference type="InterPro" id="IPR014729">
    <property type="entry name" value="Rossmann-like_a/b/a_fold"/>
</dbReference>
<sequence>MFFQFISSVRIYPLLINIQFYNNRSCDNQFYNNIKRFKRWSSQLRRPQPGDRVAMSGGVDSSVSAYLLKRQ</sequence>
<dbReference type="AlphaFoldDB" id="A0A9N9G991"/>
<feature type="non-terminal residue" evidence="1">
    <location>
        <position position="71"/>
    </location>
</feature>
<keyword evidence="2" id="KW-1185">Reference proteome</keyword>
<accession>A0A9N9G991</accession>
<evidence type="ECO:0000313" key="1">
    <source>
        <dbReference type="EMBL" id="CAG8593944.1"/>
    </source>
</evidence>